<evidence type="ECO:0000256" key="7">
    <source>
        <dbReference type="PIRSR" id="PIRSR602401-1"/>
    </source>
</evidence>
<evidence type="ECO:0000256" key="2">
    <source>
        <dbReference type="ARBA" id="ARBA00022617"/>
    </source>
</evidence>
<evidence type="ECO:0000256" key="1">
    <source>
        <dbReference type="ARBA" id="ARBA00010617"/>
    </source>
</evidence>
<dbReference type="EMBL" id="CAMKVN010003680">
    <property type="protein sequence ID" value="CAI2185343.1"/>
    <property type="molecule type" value="Genomic_DNA"/>
</dbReference>
<dbReference type="PRINTS" id="PR00463">
    <property type="entry name" value="EP450I"/>
</dbReference>
<keyword evidence="6 8" id="KW-0503">Monooxygenase</keyword>
<evidence type="ECO:0000313" key="10">
    <source>
        <dbReference type="Proteomes" id="UP001153678"/>
    </source>
</evidence>
<proteinExistence type="inferred from homology"/>
<dbReference type="GO" id="GO:0016705">
    <property type="term" value="F:oxidoreductase activity, acting on paired donors, with incorporation or reduction of molecular oxygen"/>
    <property type="evidence" value="ECO:0007669"/>
    <property type="project" value="InterPro"/>
</dbReference>
<protein>
    <submittedName>
        <fullName evidence="9">6153_t:CDS:1</fullName>
    </submittedName>
</protein>
<comment type="similarity">
    <text evidence="1 8">Belongs to the cytochrome P450 family.</text>
</comment>
<dbReference type="AlphaFoldDB" id="A0A9W4SXV9"/>
<comment type="cofactor">
    <cofactor evidence="7">
        <name>heme</name>
        <dbReference type="ChEBI" id="CHEBI:30413"/>
    </cofactor>
</comment>
<evidence type="ECO:0000256" key="5">
    <source>
        <dbReference type="ARBA" id="ARBA00023004"/>
    </source>
</evidence>
<dbReference type="PANTHER" id="PTHR24291">
    <property type="entry name" value="CYTOCHROME P450 FAMILY 4"/>
    <property type="match status" value="1"/>
</dbReference>
<organism evidence="9 10">
    <name type="scientific">Funneliformis geosporum</name>
    <dbReference type="NCBI Taxonomy" id="1117311"/>
    <lineage>
        <taxon>Eukaryota</taxon>
        <taxon>Fungi</taxon>
        <taxon>Fungi incertae sedis</taxon>
        <taxon>Mucoromycota</taxon>
        <taxon>Glomeromycotina</taxon>
        <taxon>Glomeromycetes</taxon>
        <taxon>Glomerales</taxon>
        <taxon>Glomeraceae</taxon>
        <taxon>Funneliformis</taxon>
    </lineage>
</organism>
<dbReference type="InterPro" id="IPR017972">
    <property type="entry name" value="Cyt_P450_CS"/>
</dbReference>
<reference evidence="9" key="1">
    <citation type="submission" date="2022-08" db="EMBL/GenBank/DDBJ databases">
        <authorList>
            <person name="Kallberg Y."/>
            <person name="Tangrot J."/>
            <person name="Rosling A."/>
        </authorList>
    </citation>
    <scope>NUCLEOTIDE SEQUENCE</scope>
    <source>
        <strain evidence="9">Wild A</strain>
    </source>
</reference>
<dbReference type="InterPro" id="IPR050196">
    <property type="entry name" value="Cytochrome_P450_Monoox"/>
</dbReference>
<evidence type="ECO:0000256" key="3">
    <source>
        <dbReference type="ARBA" id="ARBA00022723"/>
    </source>
</evidence>
<dbReference type="InterPro" id="IPR001128">
    <property type="entry name" value="Cyt_P450"/>
</dbReference>
<keyword evidence="2 7" id="KW-0349">Heme</keyword>
<keyword evidence="4 8" id="KW-0560">Oxidoreductase</keyword>
<keyword evidence="5 7" id="KW-0408">Iron</keyword>
<dbReference type="GO" id="GO:0005506">
    <property type="term" value="F:iron ion binding"/>
    <property type="evidence" value="ECO:0007669"/>
    <property type="project" value="InterPro"/>
</dbReference>
<gene>
    <name evidence="9" type="ORF">FWILDA_LOCUS12029</name>
</gene>
<dbReference type="SUPFAM" id="SSF48264">
    <property type="entry name" value="Cytochrome P450"/>
    <property type="match status" value="1"/>
</dbReference>
<dbReference type="Pfam" id="PF00067">
    <property type="entry name" value="p450"/>
    <property type="match status" value="1"/>
</dbReference>
<accession>A0A9W4SXV9</accession>
<dbReference type="Proteomes" id="UP001153678">
    <property type="component" value="Unassembled WGS sequence"/>
</dbReference>
<dbReference type="Gene3D" id="1.10.630.10">
    <property type="entry name" value="Cytochrome P450"/>
    <property type="match status" value="1"/>
</dbReference>
<dbReference type="OrthoDB" id="1470350at2759"/>
<dbReference type="PROSITE" id="PS00086">
    <property type="entry name" value="CYTOCHROME_P450"/>
    <property type="match status" value="1"/>
</dbReference>
<dbReference type="GO" id="GO:0020037">
    <property type="term" value="F:heme binding"/>
    <property type="evidence" value="ECO:0007669"/>
    <property type="project" value="InterPro"/>
</dbReference>
<comment type="caution">
    <text evidence="9">The sequence shown here is derived from an EMBL/GenBank/DDBJ whole genome shotgun (WGS) entry which is preliminary data.</text>
</comment>
<keyword evidence="10" id="KW-1185">Reference proteome</keyword>
<name>A0A9W4SXV9_9GLOM</name>
<dbReference type="PANTHER" id="PTHR24291:SF50">
    <property type="entry name" value="BIFUNCTIONAL ALBAFLAVENONE MONOOXYGENASE_TERPENE SYNTHASE"/>
    <property type="match status" value="1"/>
</dbReference>
<evidence type="ECO:0000256" key="6">
    <source>
        <dbReference type="ARBA" id="ARBA00023033"/>
    </source>
</evidence>
<dbReference type="InterPro" id="IPR036396">
    <property type="entry name" value="Cyt_P450_sf"/>
</dbReference>
<keyword evidence="3 7" id="KW-0479">Metal-binding</keyword>
<dbReference type="GO" id="GO:0004497">
    <property type="term" value="F:monooxygenase activity"/>
    <property type="evidence" value="ECO:0007669"/>
    <property type="project" value="UniProtKB-KW"/>
</dbReference>
<evidence type="ECO:0000313" key="9">
    <source>
        <dbReference type="EMBL" id="CAI2185343.1"/>
    </source>
</evidence>
<evidence type="ECO:0000256" key="4">
    <source>
        <dbReference type="ARBA" id="ARBA00023002"/>
    </source>
</evidence>
<dbReference type="PRINTS" id="PR00385">
    <property type="entry name" value="P450"/>
</dbReference>
<feature type="binding site" description="axial binding residue" evidence="7">
    <location>
        <position position="147"/>
    </location>
    <ligand>
        <name>heme</name>
        <dbReference type="ChEBI" id="CHEBI:30413"/>
    </ligand>
    <ligandPart>
        <name>Fe</name>
        <dbReference type="ChEBI" id="CHEBI:18248"/>
    </ligandPart>
</feature>
<evidence type="ECO:0000256" key="8">
    <source>
        <dbReference type="RuleBase" id="RU000461"/>
    </source>
</evidence>
<sequence length="201" mass="22642">MTILFAGHETTSSVTSWALYLLAKHPHVQDKLREELVKAFPDKSIFNPNFDEINSLEYLNCVVKETLRLNPAVSILQRSNIKDMIIDGHFVPKGSTIDIPIATIQRLPSIWGPTADNFDPKRWLDSSLIKEVTNYNYLPFGTGIRSCIGNKIALSELKVLLGMLVRNFTIQPVEGFNVKKRVGIFGKPDPYVELIVSMVEV</sequence>
<dbReference type="InterPro" id="IPR002401">
    <property type="entry name" value="Cyt_P450_E_grp-I"/>
</dbReference>